<feature type="binding site" evidence="3">
    <location>
        <position position="89"/>
    </location>
    <ligand>
        <name>Mg(2+)</name>
        <dbReference type="ChEBI" id="CHEBI:18420"/>
        <label>1</label>
    </ligand>
</feature>
<proteinExistence type="inferred from homology"/>
<dbReference type="STRING" id="158189.SpiBuddy_2647"/>
<dbReference type="InterPro" id="IPR050792">
    <property type="entry name" value="ADP-ribosylglycohydrolase"/>
</dbReference>
<dbReference type="PANTHER" id="PTHR16222:SF24">
    <property type="entry name" value="ADP-RIBOSYLHYDROLASE ARH3"/>
    <property type="match status" value="1"/>
</dbReference>
<comment type="similarity">
    <text evidence="1">Belongs to the ADP-ribosylglycohydrolase family.</text>
</comment>
<dbReference type="AlphaFoldDB" id="F0RT66"/>
<feature type="binding site" evidence="3">
    <location>
        <position position="88"/>
    </location>
    <ligand>
        <name>Mg(2+)</name>
        <dbReference type="ChEBI" id="CHEBI:18420"/>
        <label>1</label>
    </ligand>
</feature>
<keyword evidence="5" id="KW-1185">Reference proteome</keyword>
<evidence type="ECO:0000313" key="4">
    <source>
        <dbReference type="EMBL" id="ADY14458.1"/>
    </source>
</evidence>
<sequence length="345" mass="37733">MVFQQKLAQRVRITNLLAIFMIKWLQGDAKMATLYERALGSLLGSFVGDAFGAQTEFKREKDILKQFPSGILEMDACKRSVGSFGEITDDSEMAIMMLQSILSHGSYSQSMVRKAYQRWRNAGPEDIGITICGALDGRMNPNSQANGALMRITPLGILGCKLSIPQLMQLSDLDCSITHTNPVSRDCNRLFAIALSLAICKGWGAGEVYSYLLECAPSYVTETEVLAALKKAKDAPPDGIDGSLKGWVLIAFQLAFYTVLHAESFEQGMVEVTMRAGDADTNAAIYGALAGAFASAEGIPLRWRKALTLTDCIKRLFVSDEQSLASLAEIWTKALLELNTQSQFN</sequence>
<feature type="binding site" evidence="3">
    <location>
        <position position="281"/>
    </location>
    <ligand>
        <name>Mg(2+)</name>
        <dbReference type="ChEBI" id="CHEBI:18420"/>
        <label>1</label>
    </ligand>
</feature>
<accession>F0RT66</accession>
<dbReference type="HOGENOM" id="CLU_024566_8_3_12"/>
<feature type="binding site" evidence="3">
    <location>
        <position position="278"/>
    </location>
    <ligand>
        <name>Mg(2+)</name>
        <dbReference type="ChEBI" id="CHEBI:18420"/>
        <label>1</label>
    </ligand>
</feature>
<evidence type="ECO:0000313" key="5">
    <source>
        <dbReference type="Proteomes" id="UP000008466"/>
    </source>
</evidence>
<keyword evidence="2" id="KW-0378">Hydrolase</keyword>
<dbReference type="GO" id="GO:0016787">
    <property type="term" value="F:hydrolase activity"/>
    <property type="evidence" value="ECO:0007669"/>
    <property type="project" value="UniProtKB-KW"/>
</dbReference>
<organism evidence="4 5">
    <name type="scientific">Sphaerochaeta globosa (strain ATCC BAA-1886 / DSM 22777 / Buddy)</name>
    <name type="common">Spirochaeta sp. (strain Buddy)</name>
    <dbReference type="NCBI Taxonomy" id="158189"/>
    <lineage>
        <taxon>Bacteria</taxon>
        <taxon>Pseudomonadati</taxon>
        <taxon>Spirochaetota</taxon>
        <taxon>Spirochaetia</taxon>
        <taxon>Spirochaetales</taxon>
        <taxon>Sphaerochaetaceae</taxon>
        <taxon>Sphaerochaeta</taxon>
    </lineage>
</organism>
<dbReference type="Pfam" id="PF03747">
    <property type="entry name" value="ADP_ribosyl_GH"/>
    <property type="match status" value="1"/>
</dbReference>
<gene>
    <name evidence="4" type="ordered locus">SpiBuddy_2647</name>
</gene>
<feature type="binding site" evidence="3">
    <location>
        <position position="280"/>
    </location>
    <ligand>
        <name>Mg(2+)</name>
        <dbReference type="ChEBI" id="CHEBI:18420"/>
        <label>1</label>
    </ligand>
</feature>
<dbReference type="SUPFAM" id="SSF101478">
    <property type="entry name" value="ADP-ribosylglycohydrolase"/>
    <property type="match status" value="1"/>
</dbReference>
<dbReference type="KEGG" id="sbu:SpiBuddy_2647"/>
<name>F0RT66_SPHGB</name>
<comment type="cofactor">
    <cofactor evidence="3">
        <name>Mg(2+)</name>
        <dbReference type="ChEBI" id="CHEBI:18420"/>
    </cofactor>
    <text evidence="3">Binds 2 magnesium ions per subunit.</text>
</comment>
<evidence type="ECO:0000256" key="2">
    <source>
        <dbReference type="ARBA" id="ARBA00022801"/>
    </source>
</evidence>
<feature type="binding site" evidence="3">
    <location>
        <position position="90"/>
    </location>
    <ligand>
        <name>Mg(2+)</name>
        <dbReference type="ChEBI" id="CHEBI:18420"/>
        <label>1</label>
    </ligand>
</feature>
<dbReference type="Proteomes" id="UP000008466">
    <property type="component" value="Chromosome"/>
</dbReference>
<dbReference type="Gene3D" id="1.10.4080.10">
    <property type="entry name" value="ADP-ribosylation/Crystallin J1"/>
    <property type="match status" value="1"/>
</dbReference>
<keyword evidence="3" id="KW-0460">Magnesium</keyword>
<dbReference type="InterPro" id="IPR036705">
    <property type="entry name" value="Ribosyl_crysJ1_sf"/>
</dbReference>
<evidence type="ECO:0000256" key="3">
    <source>
        <dbReference type="PIRSR" id="PIRSR605502-1"/>
    </source>
</evidence>
<reference evidence="5" key="1">
    <citation type="submission" date="2011-02" db="EMBL/GenBank/DDBJ databases">
        <title>Complete sequence of Spirochaeta sp. Buddy.</title>
        <authorList>
            <person name="Lucas S."/>
            <person name="Copeland A."/>
            <person name="Lapidus A."/>
            <person name="Cheng J.-F."/>
            <person name="Goodwin L."/>
            <person name="Pitluck S."/>
            <person name="Zeytun A."/>
            <person name="Detter J.C."/>
            <person name="Han C."/>
            <person name="Tapia R."/>
            <person name="Land M."/>
            <person name="Hauser L."/>
            <person name="Kyrpides N."/>
            <person name="Ivanova N."/>
            <person name="Mikhailova N."/>
            <person name="Pagani I."/>
            <person name="Ritalahti K.M."/>
            <person name="Loeffler F.E."/>
            <person name="Woyke T."/>
        </authorList>
    </citation>
    <scope>NUCLEOTIDE SEQUENCE [LARGE SCALE GENOMIC DNA]</scope>
    <source>
        <strain evidence="5">ATCC BAA-1886 / DSM 22777 / Buddy</strain>
    </source>
</reference>
<keyword evidence="3" id="KW-0479">Metal-binding</keyword>
<dbReference type="eggNOG" id="COG1397">
    <property type="taxonomic scope" value="Bacteria"/>
</dbReference>
<protein>
    <submittedName>
        <fullName evidence="4">ADP-ribosylation/Crystallin J1</fullName>
    </submittedName>
</protein>
<evidence type="ECO:0000256" key="1">
    <source>
        <dbReference type="ARBA" id="ARBA00010702"/>
    </source>
</evidence>
<dbReference type="PANTHER" id="PTHR16222">
    <property type="entry name" value="ADP-RIBOSYLGLYCOHYDROLASE"/>
    <property type="match status" value="1"/>
</dbReference>
<dbReference type="EMBL" id="CP002541">
    <property type="protein sequence ID" value="ADY14458.1"/>
    <property type="molecule type" value="Genomic_DNA"/>
</dbReference>
<dbReference type="GO" id="GO:0046872">
    <property type="term" value="F:metal ion binding"/>
    <property type="evidence" value="ECO:0007669"/>
    <property type="project" value="UniProtKB-KW"/>
</dbReference>
<dbReference type="InterPro" id="IPR005502">
    <property type="entry name" value="Ribosyl_crysJ1"/>
</dbReference>